<name>A0ABW4VH33_9BACT</name>
<sequence length="209" mass="24215">MKKTLIQGAIVVLTVFSTACNNSSNQTTKSESKMDNKTITDILASQYRASLGMLRQALEKVPEEQWNSEEYNNPNWQIAYHILWSAKLYLGANPESYVPFDNAIEGAESLRGSQDWENPDENVTVEGFQTKDELLSFIDEIERNLKQNIEALPLDRDSGFEWYPYSRLELHLNNIRHIQHHTAQIIERLKAKEITGFSWWADQNPPQEW</sequence>
<dbReference type="InterPro" id="IPR024775">
    <property type="entry name" value="DinB-like"/>
</dbReference>
<dbReference type="Proteomes" id="UP001597361">
    <property type="component" value="Unassembled WGS sequence"/>
</dbReference>
<dbReference type="Gene3D" id="1.20.120.450">
    <property type="entry name" value="dinb family like domain"/>
    <property type="match status" value="1"/>
</dbReference>
<dbReference type="PROSITE" id="PS51257">
    <property type="entry name" value="PROKAR_LIPOPROTEIN"/>
    <property type="match status" value="1"/>
</dbReference>
<evidence type="ECO:0000259" key="1">
    <source>
        <dbReference type="Pfam" id="PF12867"/>
    </source>
</evidence>
<evidence type="ECO:0000313" key="3">
    <source>
        <dbReference type="Proteomes" id="UP001597361"/>
    </source>
</evidence>
<dbReference type="EMBL" id="JBHUHR010000013">
    <property type="protein sequence ID" value="MFD2033962.1"/>
    <property type="molecule type" value="Genomic_DNA"/>
</dbReference>
<gene>
    <name evidence="2" type="ORF">ACFSKL_04115</name>
</gene>
<dbReference type="SUPFAM" id="SSF109854">
    <property type="entry name" value="DinB/YfiT-like putative metalloenzymes"/>
    <property type="match status" value="1"/>
</dbReference>
<protein>
    <submittedName>
        <fullName evidence="2">DinB family protein</fullName>
    </submittedName>
</protein>
<comment type="caution">
    <text evidence="2">The sequence shown here is derived from an EMBL/GenBank/DDBJ whole genome shotgun (WGS) entry which is preliminary data.</text>
</comment>
<feature type="domain" description="DinB-like" evidence="1">
    <location>
        <begin position="46"/>
        <end position="185"/>
    </location>
</feature>
<dbReference type="InterPro" id="IPR034660">
    <property type="entry name" value="DinB/YfiT-like"/>
</dbReference>
<accession>A0ABW4VH33</accession>
<dbReference type="Pfam" id="PF12867">
    <property type="entry name" value="DinB_2"/>
    <property type="match status" value="1"/>
</dbReference>
<proteinExistence type="predicted"/>
<organism evidence="2 3">
    <name type="scientific">Belliella marina</name>
    <dbReference type="NCBI Taxonomy" id="1644146"/>
    <lineage>
        <taxon>Bacteria</taxon>
        <taxon>Pseudomonadati</taxon>
        <taxon>Bacteroidota</taxon>
        <taxon>Cytophagia</taxon>
        <taxon>Cytophagales</taxon>
        <taxon>Cyclobacteriaceae</taxon>
        <taxon>Belliella</taxon>
    </lineage>
</organism>
<keyword evidence="3" id="KW-1185">Reference proteome</keyword>
<reference evidence="3" key="1">
    <citation type="journal article" date="2019" name="Int. J. Syst. Evol. Microbiol.">
        <title>The Global Catalogue of Microorganisms (GCM) 10K type strain sequencing project: providing services to taxonomists for standard genome sequencing and annotation.</title>
        <authorList>
            <consortium name="The Broad Institute Genomics Platform"/>
            <consortium name="The Broad Institute Genome Sequencing Center for Infectious Disease"/>
            <person name="Wu L."/>
            <person name="Ma J."/>
        </authorList>
    </citation>
    <scope>NUCLEOTIDE SEQUENCE [LARGE SCALE GENOMIC DNA]</scope>
    <source>
        <strain evidence="3">CGMCC 1.15180</strain>
    </source>
</reference>
<evidence type="ECO:0000313" key="2">
    <source>
        <dbReference type="EMBL" id="MFD2033962.1"/>
    </source>
</evidence>
<dbReference type="RefSeq" id="WP_376883740.1">
    <property type="nucleotide sequence ID" value="NZ_JBHUHR010000013.1"/>
</dbReference>